<comment type="caution">
    <text evidence="2">The sequence shown here is derived from an EMBL/GenBank/DDBJ whole genome shotgun (WGS) entry which is preliminary data.</text>
</comment>
<sequence length="92" mass="10255">MALTKAQLDGVARSNKVRCPPERSQNEGRKKSSVLKKAKDVVVCGRKKARLPPKRGRVIMMVLESLSKSVAKLPSKSWNLLNRKNNVASEEK</sequence>
<dbReference type="Proteomes" id="UP001054252">
    <property type="component" value="Unassembled WGS sequence"/>
</dbReference>
<organism evidence="2 3">
    <name type="scientific">Rubroshorea leprosula</name>
    <dbReference type="NCBI Taxonomy" id="152421"/>
    <lineage>
        <taxon>Eukaryota</taxon>
        <taxon>Viridiplantae</taxon>
        <taxon>Streptophyta</taxon>
        <taxon>Embryophyta</taxon>
        <taxon>Tracheophyta</taxon>
        <taxon>Spermatophyta</taxon>
        <taxon>Magnoliopsida</taxon>
        <taxon>eudicotyledons</taxon>
        <taxon>Gunneridae</taxon>
        <taxon>Pentapetalae</taxon>
        <taxon>rosids</taxon>
        <taxon>malvids</taxon>
        <taxon>Malvales</taxon>
        <taxon>Dipterocarpaceae</taxon>
        <taxon>Rubroshorea</taxon>
    </lineage>
</organism>
<keyword evidence="3" id="KW-1185">Reference proteome</keyword>
<accession>A0AAV5J6U4</accession>
<reference evidence="2 3" key="1">
    <citation type="journal article" date="2021" name="Commun. Biol.">
        <title>The genome of Shorea leprosula (Dipterocarpaceae) highlights the ecological relevance of drought in aseasonal tropical rainforests.</title>
        <authorList>
            <person name="Ng K.K.S."/>
            <person name="Kobayashi M.J."/>
            <person name="Fawcett J.A."/>
            <person name="Hatakeyama M."/>
            <person name="Paape T."/>
            <person name="Ng C.H."/>
            <person name="Ang C.C."/>
            <person name="Tnah L.H."/>
            <person name="Lee C.T."/>
            <person name="Nishiyama T."/>
            <person name="Sese J."/>
            <person name="O'Brien M.J."/>
            <person name="Copetti D."/>
            <person name="Mohd Noor M.I."/>
            <person name="Ong R.C."/>
            <person name="Putra M."/>
            <person name="Sireger I.Z."/>
            <person name="Indrioko S."/>
            <person name="Kosugi Y."/>
            <person name="Izuno A."/>
            <person name="Isagi Y."/>
            <person name="Lee S.L."/>
            <person name="Shimizu K.K."/>
        </authorList>
    </citation>
    <scope>NUCLEOTIDE SEQUENCE [LARGE SCALE GENOMIC DNA]</scope>
    <source>
        <strain evidence="2">214</strain>
    </source>
</reference>
<proteinExistence type="predicted"/>
<dbReference type="EMBL" id="BPVZ01000024">
    <property type="protein sequence ID" value="GKV05708.1"/>
    <property type="molecule type" value="Genomic_DNA"/>
</dbReference>
<dbReference type="AlphaFoldDB" id="A0AAV5J6U4"/>
<feature type="compositionally biased region" description="Basic and acidic residues" evidence="1">
    <location>
        <begin position="19"/>
        <end position="30"/>
    </location>
</feature>
<gene>
    <name evidence="2" type="ORF">SLEP1_g17685</name>
</gene>
<evidence type="ECO:0000313" key="2">
    <source>
        <dbReference type="EMBL" id="GKV05708.1"/>
    </source>
</evidence>
<feature type="region of interest" description="Disordered" evidence="1">
    <location>
        <begin position="1"/>
        <end position="34"/>
    </location>
</feature>
<evidence type="ECO:0000256" key="1">
    <source>
        <dbReference type="SAM" id="MobiDB-lite"/>
    </source>
</evidence>
<evidence type="ECO:0000313" key="3">
    <source>
        <dbReference type="Proteomes" id="UP001054252"/>
    </source>
</evidence>
<name>A0AAV5J6U4_9ROSI</name>
<protein>
    <submittedName>
        <fullName evidence="2">Uncharacterized protein</fullName>
    </submittedName>
</protein>